<sequence>MYNWMKILMIGGIAAAALLIFVNRIEAPSTNAASEAYYVALTGKDSNDGSKQSPWKTLQHAADTVQPGSTVYVRGGVYKQKLNISRSGSTDSGSITFVSYPNETAILDGTGLDVNGQEGLIEIDDASYITIQSLVVRNFKTSEKDQMPIGIFVHGSGSNIKLLNNKVYAIKHTAAVASDLSGRDAHGIAVYGNEAPDAITKVIIDGNELYDLVLGSSEALAINGNVDTFTITSNSVHDSDNIGIDVIGFEGVSPDERYDQARNGIISGNKVYNITANYNPSYGHTLPNKSNSAGGIYIDGGKDSIIERNYSFGNDIGIELASEHYGKATSGITVRSNVVYNNRYTGIALGGYDEDRGSTTDSTIINNTFFNNNTLNDGSGQMLLQNYTHDNVIMNNIFHAGQSDVFLSNEYTSNSGNVVDYNLYYSPVGTDDSIWTWKGKEYAGLESYRKATNNDKHSIFTDPQFVNMQLENLHLQKSSPAIDVGMTHMSIENTLDIDGNNRIQGDMVNIGADE</sequence>
<dbReference type="InterPro" id="IPR059226">
    <property type="entry name" value="Choice_anch_Q_dom"/>
</dbReference>
<dbReference type="PANTHER" id="PTHR40088">
    <property type="entry name" value="PECTATE LYASE (EUROFUNG)"/>
    <property type="match status" value="1"/>
</dbReference>
<evidence type="ECO:0000256" key="3">
    <source>
        <dbReference type="ARBA" id="ARBA00022729"/>
    </source>
</evidence>
<dbReference type="SMART" id="SM00710">
    <property type="entry name" value="PbH1"/>
    <property type="match status" value="7"/>
</dbReference>
<dbReference type="GO" id="GO:0005576">
    <property type="term" value="C:extracellular region"/>
    <property type="evidence" value="ECO:0007669"/>
    <property type="project" value="UniProtKB-SubCell"/>
</dbReference>
<gene>
    <name evidence="4" type="ORF">PUW23_13560</name>
</gene>
<dbReference type="EMBL" id="CP118101">
    <property type="protein sequence ID" value="WDH80587.1"/>
    <property type="molecule type" value="Genomic_DNA"/>
</dbReference>
<protein>
    <submittedName>
        <fullName evidence="4">Right-handed parallel beta-helix repeat-containing protein</fullName>
    </submittedName>
</protein>
<dbReference type="InterPro" id="IPR011050">
    <property type="entry name" value="Pectin_lyase_fold/virulence"/>
</dbReference>
<dbReference type="GO" id="GO:0016837">
    <property type="term" value="F:carbon-oxygen lyase activity, acting on polysaccharides"/>
    <property type="evidence" value="ECO:0007669"/>
    <property type="project" value="TreeGrafter"/>
</dbReference>
<name>A0AAX3MW05_9BACL</name>
<dbReference type="RefSeq" id="WP_238546371.1">
    <property type="nucleotide sequence ID" value="NZ_CP118101.1"/>
</dbReference>
<dbReference type="InterPro" id="IPR006626">
    <property type="entry name" value="PbH1"/>
</dbReference>
<evidence type="ECO:0000256" key="1">
    <source>
        <dbReference type="ARBA" id="ARBA00004613"/>
    </source>
</evidence>
<evidence type="ECO:0000313" key="5">
    <source>
        <dbReference type="Proteomes" id="UP001220962"/>
    </source>
</evidence>
<proteinExistence type="predicted"/>
<comment type="subcellular location">
    <subcellularLocation>
        <location evidence="1">Secreted</location>
    </subcellularLocation>
</comment>
<dbReference type="InterPro" id="IPR012334">
    <property type="entry name" value="Pectin_lyas_fold"/>
</dbReference>
<dbReference type="PANTHER" id="PTHR40088:SF2">
    <property type="entry name" value="SECRETED SUGAR HYDROLASE"/>
    <property type="match status" value="1"/>
</dbReference>
<evidence type="ECO:0000256" key="2">
    <source>
        <dbReference type="ARBA" id="ARBA00022525"/>
    </source>
</evidence>
<reference evidence="4" key="1">
    <citation type="submission" date="2023-02" db="EMBL/GenBank/DDBJ databases">
        <title>Pathogen: clinical or host-associated sample.</title>
        <authorList>
            <person name="Hergert J."/>
            <person name="Casey R."/>
            <person name="Wagner J."/>
            <person name="Young E.L."/>
            <person name="Oakeson K.F."/>
        </authorList>
    </citation>
    <scope>NUCLEOTIDE SEQUENCE</scope>
    <source>
        <strain evidence="4">2022CK-00830</strain>
    </source>
</reference>
<evidence type="ECO:0000313" key="4">
    <source>
        <dbReference type="EMBL" id="WDH80587.1"/>
    </source>
</evidence>
<dbReference type="NCBIfam" id="NF041518">
    <property type="entry name" value="choice_anch_Q"/>
    <property type="match status" value="1"/>
</dbReference>
<dbReference type="InterPro" id="IPR052052">
    <property type="entry name" value="Polysaccharide_Lyase_9"/>
</dbReference>
<accession>A0AAX3MW05</accession>
<organism evidence="4 5">
    <name type="scientific">Paenibacillus urinalis</name>
    <dbReference type="NCBI Taxonomy" id="521520"/>
    <lineage>
        <taxon>Bacteria</taxon>
        <taxon>Bacillati</taxon>
        <taxon>Bacillota</taxon>
        <taxon>Bacilli</taxon>
        <taxon>Bacillales</taxon>
        <taxon>Paenibacillaceae</taxon>
        <taxon>Paenibacillus</taxon>
    </lineage>
</organism>
<keyword evidence="2" id="KW-0964">Secreted</keyword>
<keyword evidence="3" id="KW-0732">Signal</keyword>
<dbReference type="Gene3D" id="2.160.20.10">
    <property type="entry name" value="Single-stranded right-handed beta-helix, Pectin lyase-like"/>
    <property type="match status" value="1"/>
</dbReference>
<dbReference type="Proteomes" id="UP001220962">
    <property type="component" value="Chromosome"/>
</dbReference>
<dbReference type="SUPFAM" id="SSF51126">
    <property type="entry name" value="Pectin lyase-like"/>
    <property type="match status" value="1"/>
</dbReference>
<dbReference type="AlphaFoldDB" id="A0AAX3MW05"/>